<dbReference type="Gene3D" id="1.20.1420.10">
    <property type="entry name" value="Talin, central domain"/>
    <property type="match status" value="7"/>
</dbReference>
<dbReference type="FunFam" id="1.20.1420.10:FF:000012">
    <property type="entry name" value="Rhea, isoform B"/>
    <property type="match status" value="1"/>
</dbReference>
<dbReference type="GO" id="GO:0005200">
    <property type="term" value="F:structural constituent of cytoskeleton"/>
    <property type="evidence" value="ECO:0007669"/>
    <property type="project" value="InterPro"/>
</dbReference>
<feature type="compositionally biased region" description="Polar residues" evidence="5">
    <location>
        <begin position="2964"/>
        <end position="2976"/>
    </location>
</feature>
<dbReference type="SUPFAM" id="SSF47220">
    <property type="entry name" value="alpha-catenin/vinculin-like"/>
    <property type="match status" value="3"/>
</dbReference>
<dbReference type="InterPro" id="IPR019747">
    <property type="entry name" value="FERM_CS"/>
</dbReference>
<feature type="domain" description="I/LWEQ" evidence="7">
    <location>
        <begin position="2295"/>
        <end position="2535"/>
    </location>
</feature>
<evidence type="ECO:0000256" key="3">
    <source>
        <dbReference type="ARBA" id="ARBA00023212"/>
    </source>
</evidence>
<dbReference type="FunFam" id="1.20.1420.10:FF:000002">
    <property type="entry name" value="Talin 2"/>
    <property type="match status" value="1"/>
</dbReference>
<organism evidence="8">
    <name type="scientific">Lutzomyia longipalpis</name>
    <name type="common">Sand fly</name>
    <dbReference type="NCBI Taxonomy" id="7200"/>
    <lineage>
        <taxon>Eukaryota</taxon>
        <taxon>Metazoa</taxon>
        <taxon>Ecdysozoa</taxon>
        <taxon>Arthropoda</taxon>
        <taxon>Hexapoda</taxon>
        <taxon>Insecta</taxon>
        <taxon>Pterygota</taxon>
        <taxon>Neoptera</taxon>
        <taxon>Endopterygota</taxon>
        <taxon>Diptera</taxon>
        <taxon>Nematocera</taxon>
        <taxon>Psychodoidea</taxon>
        <taxon>Psychodidae</taxon>
        <taxon>Lutzomyia</taxon>
        <taxon>Lutzomyia</taxon>
    </lineage>
</organism>
<dbReference type="GO" id="GO:0005178">
    <property type="term" value="F:integrin binding"/>
    <property type="evidence" value="ECO:0007669"/>
    <property type="project" value="TreeGrafter"/>
</dbReference>
<dbReference type="Gene3D" id="1.20.1410.10">
    <property type="entry name" value="I/LWEQ domain"/>
    <property type="match status" value="2"/>
</dbReference>
<dbReference type="FunFam" id="1.20.80.10:FF:000007">
    <property type="entry name" value="Talin 2"/>
    <property type="match status" value="1"/>
</dbReference>
<dbReference type="CDD" id="cd14473">
    <property type="entry name" value="FERM_B-lobe"/>
    <property type="match status" value="1"/>
</dbReference>
<feature type="region of interest" description="Disordered" evidence="5">
    <location>
        <begin position="2671"/>
        <end position="2691"/>
    </location>
</feature>
<evidence type="ECO:0000256" key="5">
    <source>
        <dbReference type="SAM" id="MobiDB-lite"/>
    </source>
</evidence>
<dbReference type="InterPro" id="IPR000299">
    <property type="entry name" value="FERM_domain"/>
</dbReference>
<dbReference type="SUPFAM" id="SSF109880">
    <property type="entry name" value="A middle domain of Talin 1"/>
    <property type="match status" value="1"/>
</dbReference>
<keyword evidence="2" id="KW-0963">Cytoplasm</keyword>
<dbReference type="CDD" id="cd12150">
    <property type="entry name" value="talin-RS"/>
    <property type="match status" value="1"/>
</dbReference>
<dbReference type="InterPro" id="IPR019748">
    <property type="entry name" value="FERM_central"/>
</dbReference>
<dbReference type="Pfam" id="PF21865">
    <property type="entry name" value="TLN1-like_RS"/>
    <property type="match status" value="2"/>
</dbReference>
<feature type="compositionally biased region" description="Low complexity" evidence="5">
    <location>
        <begin position="2671"/>
        <end position="2680"/>
    </location>
</feature>
<dbReference type="InterPro" id="IPR036476">
    <property type="entry name" value="Talin_cent_sf"/>
</dbReference>
<dbReference type="SMART" id="SM01244">
    <property type="entry name" value="IRS"/>
    <property type="match status" value="1"/>
</dbReference>
<dbReference type="InterPro" id="IPR011993">
    <property type="entry name" value="PH-like_dom_sf"/>
</dbReference>
<proteinExistence type="predicted"/>
<keyword evidence="4" id="KW-0175">Coiled coil</keyword>
<dbReference type="InterPro" id="IPR019749">
    <property type="entry name" value="Band_41_domain"/>
</dbReference>
<dbReference type="Gene3D" id="1.20.80.10">
    <property type="match status" value="1"/>
</dbReference>
<dbReference type="InterPro" id="IPR054060">
    <property type="entry name" value="TLN1-like_RS"/>
</dbReference>
<dbReference type="SMART" id="SM00295">
    <property type="entry name" value="B41"/>
    <property type="match status" value="1"/>
</dbReference>
<feature type="compositionally biased region" description="Polar residues" evidence="5">
    <location>
        <begin position="2592"/>
        <end position="2604"/>
    </location>
</feature>
<dbReference type="GO" id="GO:0098609">
    <property type="term" value="P:cell-cell adhesion"/>
    <property type="evidence" value="ECO:0007669"/>
    <property type="project" value="TreeGrafter"/>
</dbReference>
<dbReference type="InterPro" id="IPR037438">
    <property type="entry name" value="Talin1/2-RS"/>
</dbReference>
<dbReference type="GO" id="GO:0005856">
    <property type="term" value="C:cytoskeleton"/>
    <property type="evidence" value="ECO:0007669"/>
    <property type="project" value="UniProtKB-SubCell"/>
</dbReference>
<dbReference type="GO" id="GO:0001726">
    <property type="term" value="C:ruffle"/>
    <property type="evidence" value="ECO:0007669"/>
    <property type="project" value="InterPro"/>
</dbReference>
<evidence type="ECO:0000259" key="7">
    <source>
        <dbReference type="PROSITE" id="PS50945"/>
    </source>
</evidence>
<sequence>MATLSLRISLEGGRVTKTIQFDPSTTVFDACKIIRDKFADAVQGQPQEFGLFLADEDNRQGVWLEASRHLGHYFLHNHDILEYRRKLRTLRVRMLDGAVKTILVDDSHPVSQLMVVICTKIGITNHEEYGLVREETEKQNENLPDNKFSTLTLRRKVAEKDRDAKMESLRKKLKTDDEINWVEVGKTLREQGIDESETVLLRRKFFYSDQNIDSRDPVQLNLLYVQARDAILDGTHPVTQEKACEFAGIQAQIQFGDYNDKKHTTGFLDLKEFLPQSYVRVKNIERKIFAEHHKHLELSEIDAKVLYTKTARELPTYGVTFFLVKEKLSGKNKLVPRLLGVTKDSVLRLDEKTKEILKTWPLTTVRRWGASPNTFTLDFGDYADQYYSVQTTEAEQIVHLISGYIDIILKKKQSKDHFGIEGDEGSTMVEESVAPSKATFLQHETNKIGKINTESLAKPVIMRRSDGEKSYTHGDMTNVQYGAIVGQVNLAHQPPLSKEIRISSVLTEPQRALLGYISAGREELRRAQEELQTKVEIPDIGDDPHSIEWRENTLESSKQLVTTHIATMNAATAQVVTATQPDEIDHDAVGEAVTQITQSIPTVTKEVRLLAALMEDDNNGDRLLDATRRLCDAMSDLLKAAEPESKEPRQSLLNAASRVGEASTQVLSSIGEESPESRELHDMLLALAKAVANTTAALVLRAKSIAASVDDDDTRNKVIEAASQCALATSQLVACAKVVAPTLQNKACREQLEAAAREVAKAVNNLVAICNEATDNHQLRGDLMAAAQEVSRTLKELLEHINLNAREKARLVQDDYPVDNVLITTDKLVSSSDPQEMIKQAKILGQATARLIENIKGEANDQHDEELQHRLLAAAKQLADATARLLEAARVCSTHPHDTQNQEALRVAAEELRDITTTTANTPAMKRRLINRLEQSAKQAASAATQCISASQNAIQYSTDDQAKEQHLQDCRSTADAIPRLVMSVKNTIVHPDEPSFQLGLIEAAESFVDVGSNTVASARALQPSVSDFTASQKFSRTTINFSDAIHELRSSASRAREACGGQELESAIDAVNNLRNVLNDTRRSAQQNNLRPLPGETPESTAKQLSATSKHVGVAMSQLLSAVTQGNRLYAGAAGRDTALALGDFTKSVRGVAATNNNPIVINCADDVIISSVRVIEEAQRMLQNIGDPVILTKTARDVQMSLEKTVDCLPGQREVDDALKTINELSEVIAMGEFPPSNKSYGQLQIELKHAAENLNVAGGKIVQAHASPAQLASTSQDFSQAYKELLSVSLEMAGQSNEEIVRNNVVVSIRGVSRTSSALLFTAKSVAADPEQPNAKNQLAIAARAVTESINYLVDMCTSAAPGQKECDKAIRTIESLRPLLEHPKEPLNDMGYFDCFETATEKSASLGHAISEMINNAKASQYVEFGHSVNMVAESMRGLIESAAQSAYFVGISDPTSVAGRPGLVDQTQLQRVTQAIEQHCQVLCNPDATREQLISSLTTIAKQTTILCNISRNASTNTNNPVAKQQFIYAAKDVATATSALVQKSKNLEHNTATARQQCAEATHSLMDAVHSCRQFASSPEYISIPARISTEGYHAQEPILLAGRSVLDGVIDMVKTVKSLAVTPDDPPVWQQLAHQSKPVSESVKRLVDSIKEKAPGKVQCDQVLITLNACARDLDSTALSIGIQGLAPRRENNLQGFTCQTMNAASEITEKLDPVRAAAKRNAETLGHAVTQISRYAVPLTNSAIGACSHLIHSSQQITLLDQTKSVIEAASELIETAKEAGGNPRAVHYHQQLDECVTTTREALIELTTTVEKLSTENGVVTGLMEQISRSITRITDKRQSFLGTSGMDNFVDYQTRMVQSAKEIARLTNEVNAKASLDQSKLPQLCIDITHHYTQLAQDSIGASVNTTSPDIAIRIRNTVQELGHSISQLIQSTAGIRPDDAHALAEVSRNSRDVTEKVSQVLAALQAGSRGTQACINAANTVSGIIGDLDATIMFATAGTLHSDDDGTFADHREHILKTAKALVEDTKVLVAGAAGSQDQLATAAQNAVSTILQLAEAVKRGATSLGSGQPDSQVMVMNAVKDVAAALGELINATKLASGKSIHDSAMNDMKESARVMVLNVSTLLKTVKAVEDEHTRGTRAMEATVEAIMQEIRSIQIPPAPGSAPATPEDLIRVTKNVTLSTAKAVAAGASNLQADIVAAANLGRRSISDMLNVCRVVAWSCAETVELRQKTLDAGAAVAMAYRDLLEGVLNGATADERMHLSRRVATCVTDLLSVAQQLKGSDWIDPEDPTVIAENELLGAAASIDAAAKKLASLRPRRNSDIKMTDENLKFDEMILEAAKGIMAASSALVRAANAAQKELIEQGKVARRPLTSSDDGQWSEGLISAARLVAAATHSLVEAAQNLVLGVGTEETLISSARQVAASTAQLLIACKVKSDPNSESGRRLQAAGNAVIKSTDNLVIAAQRAIEMEEEHILKINTSMVDGMAQEINARSEVLKMEKQLEEARNRLVAIRQAKYRQRQAAGYTDDSDTDTGNTSNYQYQQKKQNYDYQSSPPDHYTSAAYGQNLSQNNSVLNTTIHQSPSSQSTFRKQPPAVPPPRTGFLTGNSIPRPYHGMETDSNTYSSTTGVQQGTNLEACVRDLQEKTLGKSVPFSTFKKTTSSTTTTNSDNKQNDGQKFEGFTASSLKFMVVVMFTMTDENLKFDEMILEAAKGIMAASSALVRAANAAQKELIEQGKVARRPLTSSDDGQWSEGLISAARLVAAATHSLVEAAQNLVLGVGTEETLISSARQVAASTAQLLIACKVKSDPNSESGRRLQAAGNAVIKSTDNLVIAAQRAIEMEEEHILKINTSMVDGMAQEINARSEVLKMEKQLEEARNRLVAIRQAKYRQRQAAGYTDDSDTDTGNTSNYQYQQKKQNYDYQSSPPDHYTSAAYGQNLSQNNSVLNTTIHQSPSSQSTFRKQPPAVPPPRTGFLTGNSIPRPYHGMETDSNTYSSTTGVQQGTNLEACVRDLQEKTLGKSVPFSTFKKTTSSTTSTNSDNKQNDGQKFEGFTARYETKKYDQEADFPPPPPLELEQRLAKVSLRDITTSGDVATHHRITNNTQERIREQRMITTTTESVSEHKTHTHNFSFEKLRHMLV</sequence>
<feature type="region of interest" description="Disordered" evidence="5">
    <location>
        <begin position="2531"/>
        <end position="2553"/>
    </location>
</feature>
<dbReference type="GO" id="GO:0005925">
    <property type="term" value="C:focal adhesion"/>
    <property type="evidence" value="ECO:0007669"/>
    <property type="project" value="InterPro"/>
</dbReference>
<feature type="domain" description="I/LWEQ" evidence="7">
    <location>
        <begin position="2662"/>
        <end position="2907"/>
    </location>
</feature>
<dbReference type="SUPFAM" id="SSF47031">
    <property type="entry name" value="Second domain of FERM"/>
    <property type="match status" value="1"/>
</dbReference>
<dbReference type="InterPro" id="IPR057346">
    <property type="entry name" value="Talin1/2_VBS2"/>
</dbReference>
<evidence type="ECO:0000313" key="8">
    <source>
        <dbReference type="EMBL" id="MBC1177571.1"/>
    </source>
</evidence>
<dbReference type="Gene3D" id="2.30.29.30">
    <property type="entry name" value="Pleckstrin-homology domain (PH domain)/Phosphotyrosine-binding domain (PTB)"/>
    <property type="match status" value="1"/>
</dbReference>
<dbReference type="CDD" id="cd17089">
    <property type="entry name" value="FERM_F0_TLN"/>
    <property type="match status" value="1"/>
</dbReference>
<dbReference type="CDD" id="cd17090">
    <property type="entry name" value="FERM_F1_TLN"/>
    <property type="match status" value="1"/>
</dbReference>
<dbReference type="Pfam" id="PF21896">
    <property type="entry name" value="Talin_IBS2B"/>
    <property type="match status" value="5"/>
</dbReference>
<feature type="compositionally biased region" description="Low complexity" evidence="5">
    <location>
        <begin position="3042"/>
        <end position="3052"/>
    </location>
</feature>
<feature type="coiled-coil region" evidence="4">
    <location>
        <begin position="2503"/>
        <end position="2530"/>
    </location>
</feature>
<evidence type="ECO:0000256" key="1">
    <source>
        <dbReference type="ARBA" id="ARBA00004245"/>
    </source>
</evidence>
<dbReference type="InterPro" id="IPR035963">
    <property type="entry name" value="FERM_2"/>
</dbReference>
<protein>
    <submittedName>
        <fullName evidence="8">Putative talin</fullName>
    </submittedName>
</protein>
<name>A0A7G3AV08_LUTLO</name>
<evidence type="ECO:0000259" key="6">
    <source>
        <dbReference type="PROSITE" id="PS50057"/>
    </source>
</evidence>
<dbReference type="GO" id="GO:0030036">
    <property type="term" value="P:actin cytoskeleton organization"/>
    <property type="evidence" value="ECO:0007669"/>
    <property type="project" value="TreeGrafter"/>
</dbReference>
<dbReference type="InterPro" id="IPR015009">
    <property type="entry name" value="Vinculin-bd_dom"/>
</dbReference>
<dbReference type="Pfam" id="PF25177">
    <property type="entry name" value="Talin_VBS2"/>
    <property type="match status" value="1"/>
</dbReference>
<dbReference type="FunFam" id="2.30.29.30:FF:000028">
    <property type="entry name" value="Talin 2"/>
    <property type="match status" value="1"/>
</dbReference>
<dbReference type="InterPro" id="IPR049108">
    <property type="entry name" value="Talin_R4"/>
</dbReference>
<dbReference type="InterPro" id="IPR002558">
    <property type="entry name" value="ILWEQ_dom"/>
</dbReference>
<feature type="region of interest" description="Disordered" evidence="5">
    <location>
        <begin position="1083"/>
        <end position="1103"/>
    </location>
</feature>
<dbReference type="PROSITE" id="PS50945">
    <property type="entry name" value="I_LWEQ"/>
    <property type="match status" value="2"/>
</dbReference>
<feature type="region of interest" description="Disordered" evidence="5">
    <location>
        <begin position="3042"/>
        <end position="3063"/>
    </location>
</feature>
<dbReference type="SUPFAM" id="SSF50729">
    <property type="entry name" value="PH domain-like"/>
    <property type="match status" value="1"/>
</dbReference>
<dbReference type="Pfam" id="PF21692">
    <property type="entry name" value="Talin_R4"/>
    <property type="match status" value="1"/>
</dbReference>
<feature type="coiled-coil region" evidence="4">
    <location>
        <begin position="2875"/>
        <end position="2902"/>
    </location>
</feature>
<dbReference type="GO" id="GO:0009887">
    <property type="term" value="P:animal organ morphogenesis"/>
    <property type="evidence" value="ECO:0007669"/>
    <property type="project" value="UniProtKB-ARBA"/>
</dbReference>
<comment type="subcellular location">
    <subcellularLocation>
        <location evidence="1">Cytoplasm</location>
        <location evidence="1">Cytoskeleton</location>
    </subcellularLocation>
</comment>
<dbReference type="PANTHER" id="PTHR19981">
    <property type="entry name" value="TALIN"/>
    <property type="match status" value="1"/>
</dbReference>
<dbReference type="GO" id="GO:0030182">
    <property type="term" value="P:neuron differentiation"/>
    <property type="evidence" value="ECO:0007669"/>
    <property type="project" value="UniProtKB-ARBA"/>
</dbReference>
<accession>A0A7G3AV08</accession>
<dbReference type="Pfam" id="PF16511">
    <property type="entry name" value="FERM_f0"/>
    <property type="match status" value="1"/>
</dbReference>
<feature type="region of interest" description="Disordered" evidence="5">
    <location>
        <begin position="2964"/>
        <end position="2989"/>
    </location>
</feature>
<dbReference type="FunFam" id="3.10.20.90:FF:000207">
    <property type="entry name" value="Rhea, isoform B"/>
    <property type="match status" value="1"/>
</dbReference>
<evidence type="ECO:0000256" key="4">
    <source>
        <dbReference type="SAM" id="Coils"/>
    </source>
</evidence>
<reference evidence="8" key="1">
    <citation type="journal article" date="2020" name="BMC">
        <title>Leishmania infection induces a limited differential gene expression in the sand fly midgut.</title>
        <authorList>
            <person name="Coutinho-Abreu I.V."/>
            <person name="Serafim T.D."/>
            <person name="Meneses C."/>
            <person name="Kamhawi S."/>
            <person name="Oliveira F."/>
            <person name="Valenzuela J.G."/>
        </authorList>
    </citation>
    <scope>NUCLEOTIDE SEQUENCE</scope>
    <source>
        <strain evidence="8">Jacobina</strain>
        <tissue evidence="8">Midgut</tissue>
    </source>
</reference>
<dbReference type="CDD" id="cd10569">
    <property type="entry name" value="FERM_C_Talin"/>
    <property type="match status" value="1"/>
</dbReference>
<dbReference type="SUPFAM" id="SSF109885">
    <property type="entry name" value="I/LWEQ domain"/>
    <property type="match status" value="4"/>
</dbReference>
<dbReference type="InterPro" id="IPR014352">
    <property type="entry name" value="FERM/acyl-CoA-bd_prot_sf"/>
</dbReference>
<dbReference type="InterPro" id="IPR032425">
    <property type="entry name" value="FERM_f0"/>
</dbReference>
<dbReference type="PROSITE" id="PS00660">
    <property type="entry name" value="FERM_1"/>
    <property type="match status" value="1"/>
</dbReference>
<dbReference type="GO" id="GO:0005737">
    <property type="term" value="C:cytoplasm"/>
    <property type="evidence" value="ECO:0007669"/>
    <property type="project" value="TreeGrafter"/>
</dbReference>
<dbReference type="Pfam" id="PF09141">
    <property type="entry name" value="Talin_middle"/>
    <property type="match status" value="1"/>
</dbReference>
<dbReference type="InterPro" id="IPR015224">
    <property type="entry name" value="Talin_cent"/>
</dbReference>
<dbReference type="Pfam" id="PF02174">
    <property type="entry name" value="IRS"/>
    <property type="match status" value="1"/>
</dbReference>
<dbReference type="Pfam" id="PF08913">
    <property type="entry name" value="VBS"/>
    <property type="match status" value="1"/>
</dbReference>
<dbReference type="InterPro" id="IPR002404">
    <property type="entry name" value="IRS_PTB"/>
</dbReference>
<dbReference type="PANTHER" id="PTHR19981:SF1">
    <property type="entry name" value="RHEA, ISOFORM B"/>
    <property type="match status" value="1"/>
</dbReference>
<dbReference type="EMBL" id="GITU01008868">
    <property type="protein sequence ID" value="MBC1177571.1"/>
    <property type="molecule type" value="Transcribed_RNA"/>
</dbReference>
<dbReference type="InterPro" id="IPR035964">
    <property type="entry name" value="I/LWEQ_dom_sf"/>
</dbReference>
<feature type="domain" description="FERM" evidence="6">
    <location>
        <begin position="88"/>
        <end position="412"/>
    </location>
</feature>
<dbReference type="PROSITE" id="PS50057">
    <property type="entry name" value="FERM_3"/>
    <property type="match status" value="1"/>
</dbReference>
<dbReference type="InterPro" id="IPR054082">
    <property type="entry name" value="Talin_IBS2B"/>
</dbReference>
<dbReference type="FunFam" id="1.20.1410.10:FF:000001">
    <property type="entry name" value="Talin 2"/>
    <property type="match status" value="2"/>
</dbReference>
<keyword evidence="3" id="KW-0206">Cytoskeleton</keyword>
<dbReference type="Pfam" id="PF01608">
    <property type="entry name" value="I_LWEQ"/>
    <property type="match status" value="2"/>
</dbReference>
<feature type="region of interest" description="Disordered" evidence="5">
    <location>
        <begin position="2592"/>
        <end position="2617"/>
    </location>
</feature>
<evidence type="ECO:0000256" key="2">
    <source>
        <dbReference type="ARBA" id="ARBA00022490"/>
    </source>
</evidence>
<dbReference type="GO" id="GO:0051015">
    <property type="term" value="F:actin filament binding"/>
    <property type="evidence" value="ECO:0007669"/>
    <property type="project" value="InterPro"/>
</dbReference>
<dbReference type="Gene3D" id="3.10.20.90">
    <property type="entry name" value="Phosphatidylinositol 3-kinase Catalytic Subunit, Chain A, domain 1"/>
    <property type="match status" value="2"/>
</dbReference>
<dbReference type="FunFam" id="1.20.120.230:FF:000003">
    <property type="entry name" value="Talin 2"/>
    <property type="match status" value="1"/>
</dbReference>
<feature type="region of interest" description="Disordered" evidence="5">
    <location>
        <begin position="2903"/>
        <end position="2925"/>
    </location>
</feature>
<dbReference type="GO" id="GO:0005886">
    <property type="term" value="C:plasma membrane"/>
    <property type="evidence" value="ECO:0007669"/>
    <property type="project" value="TreeGrafter"/>
</dbReference>
<dbReference type="InterPro" id="IPR036723">
    <property type="entry name" value="Alpha-catenin/vinculin-like_sf"/>
</dbReference>
<dbReference type="VEuPathDB" id="VectorBase:LLONM1_000980"/>
<dbReference type="SMART" id="SM00307">
    <property type="entry name" value="ILWEQ"/>
    <property type="match status" value="2"/>
</dbReference>
<dbReference type="Gene3D" id="1.20.120.230">
    <property type="entry name" value="Alpha-catenin/vinculin-like"/>
    <property type="match status" value="5"/>
</dbReference>